<dbReference type="Proteomes" id="UP000095767">
    <property type="component" value="Unassembled WGS sequence"/>
</dbReference>
<keyword evidence="4" id="KW-1185">Reference proteome</keyword>
<accession>A0A1E5VM65</accession>
<comment type="caution">
    <text evidence="3">The sequence shown here is derived from an EMBL/GenBank/DDBJ whole genome shotgun (WGS) entry which is preliminary data.</text>
</comment>
<feature type="domain" description="DUF7595" evidence="2">
    <location>
        <begin position="150"/>
        <end position="236"/>
    </location>
</feature>
<evidence type="ECO:0000313" key="3">
    <source>
        <dbReference type="EMBL" id="OEL26221.1"/>
    </source>
</evidence>
<dbReference type="AlphaFoldDB" id="A0A1E5VM65"/>
<name>A0A1E5VM65_9POAL</name>
<feature type="compositionally biased region" description="Polar residues" evidence="1">
    <location>
        <begin position="255"/>
        <end position="266"/>
    </location>
</feature>
<sequence length="266" mass="28943">MSSLFRVRKVPEFDKHTELFAGSGRYRRRSLTANKSVQARLIQTCRRPSADSPPAPPSIPVDLLHEILARTNDTATVVRCAATSRAIRCAVLDDLDFLRRRLALGAEASSHGGSFDPALLLGFTFVFREEAYGADDRRPSYMTSPVVSRGSNEPRHSLRFDAGILDTFGPVASRGGLVVLRPRGRGGYSTHQGQAQLRVCNSLTGHTVCLPAATVREEYPHALLNVDDAGRSSPTDGCERKPSRRRTVSGAPSPETASRRSCNASL</sequence>
<protein>
    <recommendedName>
        <fullName evidence="2">DUF7595 domain-containing protein</fullName>
    </recommendedName>
</protein>
<gene>
    <name evidence="3" type="ORF">BAE44_0012755</name>
</gene>
<dbReference type="STRING" id="888268.A0A1E5VM65"/>
<proteinExistence type="predicted"/>
<dbReference type="PANTHER" id="PTHR35828:SF3">
    <property type="entry name" value="OS03G0775900 PROTEIN"/>
    <property type="match status" value="1"/>
</dbReference>
<reference evidence="3 4" key="1">
    <citation type="submission" date="2016-09" db="EMBL/GenBank/DDBJ databases">
        <title>The draft genome of Dichanthelium oligosanthes: A C3 panicoid grass species.</title>
        <authorList>
            <person name="Studer A.J."/>
            <person name="Schnable J.C."/>
            <person name="Brutnell T.P."/>
        </authorList>
    </citation>
    <scope>NUCLEOTIDE SEQUENCE [LARGE SCALE GENOMIC DNA]</scope>
    <source>
        <strain evidence="4">cv. Kellogg 1175</strain>
        <tissue evidence="3">Leaf</tissue>
    </source>
</reference>
<feature type="region of interest" description="Disordered" evidence="1">
    <location>
        <begin position="226"/>
        <end position="266"/>
    </location>
</feature>
<evidence type="ECO:0000256" key="1">
    <source>
        <dbReference type="SAM" id="MobiDB-lite"/>
    </source>
</evidence>
<dbReference type="Pfam" id="PF24523">
    <property type="entry name" value="DUF7595"/>
    <property type="match status" value="1"/>
</dbReference>
<evidence type="ECO:0000313" key="4">
    <source>
        <dbReference type="Proteomes" id="UP000095767"/>
    </source>
</evidence>
<evidence type="ECO:0000259" key="2">
    <source>
        <dbReference type="Pfam" id="PF24523"/>
    </source>
</evidence>
<organism evidence="3 4">
    <name type="scientific">Dichanthelium oligosanthes</name>
    <dbReference type="NCBI Taxonomy" id="888268"/>
    <lineage>
        <taxon>Eukaryota</taxon>
        <taxon>Viridiplantae</taxon>
        <taxon>Streptophyta</taxon>
        <taxon>Embryophyta</taxon>
        <taxon>Tracheophyta</taxon>
        <taxon>Spermatophyta</taxon>
        <taxon>Magnoliopsida</taxon>
        <taxon>Liliopsida</taxon>
        <taxon>Poales</taxon>
        <taxon>Poaceae</taxon>
        <taxon>PACMAD clade</taxon>
        <taxon>Panicoideae</taxon>
        <taxon>Panicodae</taxon>
        <taxon>Paniceae</taxon>
        <taxon>Dichantheliinae</taxon>
        <taxon>Dichanthelium</taxon>
    </lineage>
</organism>
<dbReference type="InterPro" id="IPR056016">
    <property type="entry name" value="DUF7595"/>
</dbReference>
<dbReference type="EMBL" id="LWDX02035144">
    <property type="protein sequence ID" value="OEL26221.1"/>
    <property type="molecule type" value="Genomic_DNA"/>
</dbReference>
<dbReference type="PANTHER" id="PTHR35828">
    <property type="entry name" value="OS08G0203800 PROTEIN-RELATED"/>
    <property type="match status" value="1"/>
</dbReference>